<dbReference type="HOGENOM" id="CLU_101918_0_0_1"/>
<reference evidence="3 4" key="1">
    <citation type="journal article" date="2007" name="Nature">
        <title>Evolution of genes and genomes on the Drosophila phylogeny.</title>
        <authorList>
            <consortium name="Drosophila 12 Genomes Consortium"/>
            <person name="Clark A.G."/>
            <person name="Eisen M.B."/>
            <person name="Smith D.R."/>
            <person name="Bergman C.M."/>
            <person name="Oliver B."/>
            <person name="Markow T.A."/>
            <person name="Kaufman T.C."/>
            <person name="Kellis M."/>
            <person name="Gelbart W."/>
            <person name="Iyer V.N."/>
            <person name="Pollard D.A."/>
            <person name="Sackton T.B."/>
            <person name="Larracuente A.M."/>
            <person name="Singh N.D."/>
            <person name="Abad J.P."/>
            <person name="Abt D.N."/>
            <person name="Adryan B."/>
            <person name="Aguade M."/>
            <person name="Akashi H."/>
            <person name="Anderson W.W."/>
            <person name="Aquadro C.F."/>
            <person name="Ardell D.H."/>
            <person name="Arguello R."/>
            <person name="Artieri C.G."/>
            <person name="Barbash D.A."/>
            <person name="Barker D."/>
            <person name="Barsanti P."/>
            <person name="Batterham P."/>
            <person name="Batzoglou S."/>
            <person name="Begun D."/>
            <person name="Bhutkar A."/>
            <person name="Blanco E."/>
            <person name="Bosak S.A."/>
            <person name="Bradley R.K."/>
            <person name="Brand A.D."/>
            <person name="Brent M.R."/>
            <person name="Brooks A.N."/>
            <person name="Brown R.H."/>
            <person name="Butlin R.K."/>
            <person name="Caggese C."/>
            <person name="Calvi B.R."/>
            <person name="Bernardo de Carvalho A."/>
            <person name="Caspi A."/>
            <person name="Castrezana S."/>
            <person name="Celniker S.E."/>
            <person name="Chang J.L."/>
            <person name="Chapple C."/>
            <person name="Chatterji S."/>
            <person name="Chinwalla A."/>
            <person name="Civetta A."/>
            <person name="Clifton S.W."/>
            <person name="Comeron J.M."/>
            <person name="Costello J.C."/>
            <person name="Coyne J.A."/>
            <person name="Daub J."/>
            <person name="David R.G."/>
            <person name="Delcher A.L."/>
            <person name="Delehaunty K."/>
            <person name="Do C.B."/>
            <person name="Ebling H."/>
            <person name="Edwards K."/>
            <person name="Eickbush T."/>
            <person name="Evans J.D."/>
            <person name="Filipski A."/>
            <person name="Findeiss S."/>
            <person name="Freyhult E."/>
            <person name="Fulton L."/>
            <person name="Fulton R."/>
            <person name="Garcia A.C."/>
            <person name="Gardiner A."/>
            <person name="Garfield D.A."/>
            <person name="Garvin B.E."/>
            <person name="Gibson G."/>
            <person name="Gilbert D."/>
            <person name="Gnerre S."/>
            <person name="Godfrey J."/>
            <person name="Good R."/>
            <person name="Gotea V."/>
            <person name="Gravely B."/>
            <person name="Greenberg A.J."/>
            <person name="Griffiths-Jones S."/>
            <person name="Gross S."/>
            <person name="Guigo R."/>
            <person name="Gustafson E.A."/>
            <person name="Haerty W."/>
            <person name="Hahn M.W."/>
            <person name="Halligan D.L."/>
            <person name="Halpern A.L."/>
            <person name="Halter G.M."/>
            <person name="Han M.V."/>
            <person name="Heger A."/>
            <person name="Hillier L."/>
            <person name="Hinrichs A.S."/>
            <person name="Holmes I."/>
            <person name="Hoskins R.A."/>
            <person name="Hubisz M.J."/>
            <person name="Hultmark D."/>
            <person name="Huntley M.A."/>
            <person name="Jaffe D.B."/>
            <person name="Jagadeeshan S."/>
            <person name="Jeck W.R."/>
            <person name="Johnson J."/>
            <person name="Jones C.D."/>
            <person name="Jordan W.C."/>
            <person name="Karpen G.H."/>
            <person name="Kataoka E."/>
            <person name="Keightley P.D."/>
            <person name="Kheradpour P."/>
            <person name="Kirkness E.F."/>
            <person name="Koerich L.B."/>
            <person name="Kristiansen K."/>
            <person name="Kudrna D."/>
            <person name="Kulathinal R.J."/>
            <person name="Kumar S."/>
            <person name="Kwok R."/>
            <person name="Lander E."/>
            <person name="Langley C.H."/>
            <person name="Lapoint R."/>
            <person name="Lazzaro B.P."/>
            <person name="Lee S.J."/>
            <person name="Levesque L."/>
            <person name="Li R."/>
            <person name="Lin C.F."/>
            <person name="Lin M.F."/>
            <person name="Lindblad-Toh K."/>
            <person name="Llopart A."/>
            <person name="Long M."/>
            <person name="Low L."/>
            <person name="Lozovsky E."/>
            <person name="Lu J."/>
            <person name="Luo M."/>
            <person name="Machado C.A."/>
            <person name="Makalowski W."/>
            <person name="Marzo M."/>
            <person name="Matsuda M."/>
            <person name="Matzkin L."/>
            <person name="McAllister B."/>
            <person name="McBride C.S."/>
            <person name="McKernan B."/>
            <person name="McKernan K."/>
            <person name="Mendez-Lago M."/>
            <person name="Minx P."/>
            <person name="Mollenhauer M.U."/>
            <person name="Montooth K."/>
            <person name="Mount S.M."/>
            <person name="Mu X."/>
            <person name="Myers E."/>
            <person name="Negre B."/>
            <person name="Newfeld S."/>
            <person name="Nielsen R."/>
            <person name="Noor M.A."/>
            <person name="O'Grady P."/>
            <person name="Pachter L."/>
            <person name="Papaceit M."/>
            <person name="Parisi M.J."/>
            <person name="Parisi M."/>
            <person name="Parts L."/>
            <person name="Pedersen J.S."/>
            <person name="Pesole G."/>
            <person name="Phillippy A.M."/>
            <person name="Ponting C.P."/>
            <person name="Pop M."/>
            <person name="Porcelli D."/>
            <person name="Powell J.R."/>
            <person name="Prohaska S."/>
            <person name="Pruitt K."/>
            <person name="Puig M."/>
            <person name="Quesneville H."/>
            <person name="Ram K.R."/>
            <person name="Rand D."/>
            <person name="Rasmussen M.D."/>
            <person name="Reed L.K."/>
            <person name="Reenan R."/>
            <person name="Reily A."/>
            <person name="Remington K.A."/>
            <person name="Rieger T.T."/>
            <person name="Ritchie M.G."/>
            <person name="Robin C."/>
            <person name="Rogers Y.H."/>
            <person name="Rohde C."/>
            <person name="Rozas J."/>
            <person name="Rubenfield M.J."/>
            <person name="Ruiz A."/>
            <person name="Russo S."/>
            <person name="Salzberg S.L."/>
            <person name="Sanchez-Gracia A."/>
            <person name="Saranga D.J."/>
            <person name="Sato H."/>
            <person name="Schaeffer S.W."/>
            <person name="Schatz M.C."/>
            <person name="Schlenke T."/>
            <person name="Schwartz R."/>
            <person name="Segarra C."/>
            <person name="Singh R.S."/>
            <person name="Sirot L."/>
            <person name="Sirota M."/>
            <person name="Sisneros N.B."/>
            <person name="Smith C.D."/>
            <person name="Smith T.F."/>
            <person name="Spieth J."/>
            <person name="Stage D.E."/>
            <person name="Stark A."/>
            <person name="Stephan W."/>
            <person name="Strausberg R.L."/>
            <person name="Strempel S."/>
            <person name="Sturgill D."/>
            <person name="Sutton G."/>
            <person name="Sutton G.G."/>
            <person name="Tao W."/>
            <person name="Teichmann S."/>
            <person name="Tobari Y.N."/>
            <person name="Tomimura Y."/>
            <person name="Tsolas J.M."/>
            <person name="Valente V.L."/>
            <person name="Venter E."/>
            <person name="Venter J.C."/>
            <person name="Vicario S."/>
            <person name="Vieira F.G."/>
            <person name="Vilella A.J."/>
            <person name="Villasante A."/>
            <person name="Walenz B."/>
            <person name="Wang J."/>
            <person name="Wasserman M."/>
            <person name="Watts T."/>
            <person name="Wilson D."/>
            <person name="Wilson R.K."/>
            <person name="Wing R.A."/>
            <person name="Wolfner M.F."/>
            <person name="Wong A."/>
            <person name="Wong G.K."/>
            <person name="Wu C.I."/>
            <person name="Wu G."/>
            <person name="Yamamoto D."/>
            <person name="Yang H.P."/>
            <person name="Yang S.P."/>
            <person name="Yorke J.A."/>
            <person name="Yoshida K."/>
            <person name="Zdobnov E."/>
            <person name="Zhang P."/>
            <person name="Zhang Y."/>
            <person name="Zimin A.V."/>
            <person name="Baldwin J."/>
            <person name="Abdouelleil A."/>
            <person name="Abdulkadir J."/>
            <person name="Abebe A."/>
            <person name="Abera B."/>
            <person name="Abreu J."/>
            <person name="Acer S.C."/>
            <person name="Aftuck L."/>
            <person name="Alexander A."/>
            <person name="An P."/>
            <person name="Anderson E."/>
            <person name="Anderson S."/>
            <person name="Arachi H."/>
            <person name="Azer M."/>
            <person name="Bachantsang P."/>
            <person name="Barry A."/>
            <person name="Bayul T."/>
            <person name="Berlin A."/>
            <person name="Bessette D."/>
            <person name="Bloom T."/>
            <person name="Blye J."/>
            <person name="Boguslavskiy L."/>
            <person name="Bonnet C."/>
            <person name="Boukhgalter B."/>
            <person name="Bourzgui I."/>
            <person name="Brown A."/>
            <person name="Cahill P."/>
            <person name="Channer S."/>
            <person name="Cheshatsang Y."/>
            <person name="Chuda L."/>
            <person name="Citroen M."/>
            <person name="Collymore A."/>
            <person name="Cooke P."/>
            <person name="Costello M."/>
            <person name="D'Aco K."/>
            <person name="Daza R."/>
            <person name="De Haan G."/>
            <person name="DeGray S."/>
            <person name="DeMaso C."/>
            <person name="Dhargay N."/>
            <person name="Dooley K."/>
            <person name="Dooley E."/>
            <person name="Doricent M."/>
            <person name="Dorje P."/>
            <person name="Dorjee K."/>
            <person name="Dupes A."/>
            <person name="Elong R."/>
            <person name="Falk J."/>
            <person name="Farina A."/>
            <person name="Faro S."/>
            <person name="Ferguson D."/>
            <person name="Fisher S."/>
            <person name="Foley C.D."/>
            <person name="Franke A."/>
            <person name="Friedrich D."/>
            <person name="Gadbois L."/>
            <person name="Gearin G."/>
            <person name="Gearin C.R."/>
            <person name="Giannoukos G."/>
            <person name="Goode T."/>
            <person name="Graham J."/>
            <person name="Grandbois E."/>
            <person name="Grewal S."/>
            <person name="Gyaltsen K."/>
            <person name="Hafez N."/>
            <person name="Hagos B."/>
            <person name="Hall J."/>
            <person name="Henson C."/>
            <person name="Hollinger A."/>
            <person name="Honan T."/>
            <person name="Huard M.D."/>
            <person name="Hughes L."/>
            <person name="Hurhula B."/>
            <person name="Husby M.E."/>
            <person name="Kamat A."/>
            <person name="Kanga B."/>
            <person name="Kashin S."/>
            <person name="Khazanovich D."/>
            <person name="Kisner P."/>
            <person name="Lance K."/>
            <person name="Lara M."/>
            <person name="Lee W."/>
            <person name="Lennon N."/>
            <person name="Letendre F."/>
            <person name="LeVine R."/>
            <person name="Lipovsky A."/>
            <person name="Liu X."/>
            <person name="Liu J."/>
            <person name="Liu S."/>
            <person name="Lokyitsang T."/>
            <person name="Lokyitsang Y."/>
            <person name="Lubonja R."/>
            <person name="Lui A."/>
            <person name="MacDonald P."/>
            <person name="Magnisalis V."/>
            <person name="Maru K."/>
            <person name="Matthews C."/>
            <person name="McCusker W."/>
            <person name="McDonough S."/>
            <person name="Mehta T."/>
            <person name="Meldrim J."/>
            <person name="Meneus L."/>
            <person name="Mihai O."/>
            <person name="Mihalev A."/>
            <person name="Mihova T."/>
            <person name="Mittelman R."/>
            <person name="Mlenga V."/>
            <person name="Montmayeur A."/>
            <person name="Mulrain L."/>
            <person name="Navidi A."/>
            <person name="Naylor J."/>
            <person name="Negash T."/>
            <person name="Nguyen T."/>
            <person name="Nguyen N."/>
            <person name="Nicol R."/>
            <person name="Norbu C."/>
            <person name="Norbu N."/>
            <person name="Novod N."/>
            <person name="O'Neill B."/>
            <person name="Osman S."/>
            <person name="Markiewicz E."/>
            <person name="Oyono O.L."/>
            <person name="Patti C."/>
            <person name="Phunkhang P."/>
            <person name="Pierre F."/>
            <person name="Priest M."/>
            <person name="Raghuraman S."/>
            <person name="Rege F."/>
            <person name="Reyes R."/>
            <person name="Rise C."/>
            <person name="Rogov P."/>
            <person name="Ross K."/>
            <person name="Ryan E."/>
            <person name="Settipalli S."/>
            <person name="Shea T."/>
            <person name="Sherpa N."/>
            <person name="Shi L."/>
            <person name="Shih D."/>
            <person name="Sparrow T."/>
            <person name="Spaulding J."/>
            <person name="Stalker J."/>
            <person name="Stange-Thomann N."/>
            <person name="Stavropoulos S."/>
            <person name="Stone C."/>
            <person name="Strader C."/>
            <person name="Tesfaye S."/>
            <person name="Thomson T."/>
            <person name="Thoulutsang Y."/>
            <person name="Thoulutsang D."/>
            <person name="Topham K."/>
            <person name="Topping I."/>
            <person name="Tsamla T."/>
            <person name="Vassiliev H."/>
            <person name="Vo A."/>
            <person name="Wangchuk T."/>
            <person name="Wangdi T."/>
            <person name="Weiand M."/>
            <person name="Wilkinson J."/>
            <person name="Wilson A."/>
            <person name="Yadav S."/>
            <person name="Young G."/>
            <person name="Yu Q."/>
            <person name="Zembek L."/>
            <person name="Zhong D."/>
            <person name="Zimmer A."/>
            <person name="Zwirko Z."/>
            <person name="Jaffe D.B."/>
            <person name="Alvarez P."/>
            <person name="Brockman W."/>
            <person name="Butler J."/>
            <person name="Chin C."/>
            <person name="Gnerre S."/>
            <person name="Grabherr M."/>
            <person name="Kleber M."/>
            <person name="Mauceli E."/>
            <person name="MacCallum I."/>
        </authorList>
    </citation>
    <scope>NUCLEOTIDE SEQUENCE [LARGE SCALE GENOMIC DNA]</scope>
    <source>
        <strain evidence="3 4">TSC#14021-0224.01</strain>
    </source>
</reference>
<evidence type="ECO:0000313" key="3">
    <source>
        <dbReference type="EMBL" id="EDV58080.2"/>
    </source>
</evidence>
<name>B3N642_DROER</name>
<evidence type="ECO:0000256" key="2">
    <source>
        <dbReference type="SAM" id="MobiDB-lite"/>
    </source>
</evidence>
<feature type="region of interest" description="Disordered" evidence="2">
    <location>
        <begin position="147"/>
        <end position="245"/>
    </location>
</feature>
<accession>B3N642</accession>
<dbReference type="Pfam" id="PF15359">
    <property type="entry name" value="CDV3"/>
    <property type="match status" value="1"/>
</dbReference>
<gene>
    <name evidence="3" type="primary">Dere\GG25191</name>
    <name evidence="3" type="synonym">dere_GLEANR_9847</name>
    <name evidence="3" type="synonym">GG25191</name>
    <name evidence="3" type="ORF">Dere_GG25191</name>
</gene>
<reference evidence="3 4" key="2">
    <citation type="journal article" date="2008" name="Bioinformatics">
        <title>Assembly reconciliation.</title>
        <authorList>
            <person name="Zimin A.V."/>
            <person name="Smith D.R."/>
            <person name="Sutton G."/>
            <person name="Yorke J.A."/>
        </authorList>
    </citation>
    <scope>NUCLEOTIDE SEQUENCE [LARGE SCALE GENOMIC DNA]</scope>
    <source>
        <strain evidence="3 4">TSC#14021-0224.01</strain>
    </source>
</reference>
<dbReference type="Proteomes" id="UP000008711">
    <property type="component" value="Unassembled WGS sequence"/>
</dbReference>
<dbReference type="InterPro" id="IPR026806">
    <property type="entry name" value="CDV3"/>
</dbReference>
<dbReference type="AlphaFoldDB" id="B3N642"/>
<feature type="region of interest" description="Disordered" evidence="2">
    <location>
        <begin position="39"/>
        <end position="64"/>
    </location>
</feature>
<protein>
    <recommendedName>
        <fullName evidence="5">Protein CDV3 homolog</fullName>
    </recommendedName>
</protein>
<keyword evidence="4" id="KW-1185">Reference proteome</keyword>
<evidence type="ECO:0000313" key="4">
    <source>
        <dbReference type="Proteomes" id="UP000008711"/>
    </source>
</evidence>
<dbReference type="EMBL" id="CH954177">
    <property type="protein sequence ID" value="EDV58080.2"/>
    <property type="molecule type" value="Genomic_DNA"/>
</dbReference>
<feature type="compositionally biased region" description="Basic and acidic residues" evidence="2">
    <location>
        <begin position="44"/>
        <end position="57"/>
    </location>
</feature>
<sequence>MSSLDDFFAKKDNKKCKKKKPNYLATDELYKTLEESSKLVTDADSEKCLGNESRAEGPTESSGSALKPLEFRLLYSNESVEGEDEWCDFTEENRMEYMSLRRSIETSLGSTALVQLAGGEVKVQDSEQHDNAGDGIDVGQALIDGMGSTTCPWRKMGRPLEQQELKDLSEQNPVEQPKKEEPSEAKSQIYIPPALRQSQGDFNQRAELESRLVPTKMSGKPQAPDLNSADYFPSLSGAKPFRRTK</sequence>
<dbReference type="GO" id="GO:0005737">
    <property type="term" value="C:cytoplasm"/>
    <property type="evidence" value="ECO:0007669"/>
    <property type="project" value="TreeGrafter"/>
</dbReference>
<dbReference type="PANTHER" id="PTHR16284:SF13">
    <property type="entry name" value="PROTEIN CDV3 HOMOLOG"/>
    <property type="match status" value="1"/>
</dbReference>
<comment type="similarity">
    <text evidence="1">Belongs to the CDV3 family.</text>
</comment>
<dbReference type="PANTHER" id="PTHR16284">
    <property type="entry name" value="PROTEIN CDV3 HOMOLOG"/>
    <property type="match status" value="1"/>
</dbReference>
<evidence type="ECO:0000256" key="1">
    <source>
        <dbReference type="ARBA" id="ARBA00006062"/>
    </source>
</evidence>
<proteinExistence type="inferred from homology"/>
<organism evidence="3 4">
    <name type="scientific">Drosophila erecta</name>
    <name type="common">Fruit fly</name>
    <dbReference type="NCBI Taxonomy" id="7220"/>
    <lineage>
        <taxon>Eukaryota</taxon>
        <taxon>Metazoa</taxon>
        <taxon>Ecdysozoa</taxon>
        <taxon>Arthropoda</taxon>
        <taxon>Hexapoda</taxon>
        <taxon>Insecta</taxon>
        <taxon>Pterygota</taxon>
        <taxon>Neoptera</taxon>
        <taxon>Endopterygota</taxon>
        <taxon>Diptera</taxon>
        <taxon>Brachycera</taxon>
        <taxon>Muscomorpha</taxon>
        <taxon>Ephydroidea</taxon>
        <taxon>Drosophilidae</taxon>
        <taxon>Drosophila</taxon>
        <taxon>Sophophora</taxon>
    </lineage>
</organism>
<dbReference type="OrthoDB" id="7866787at2759"/>
<dbReference type="KEGG" id="der:6541834"/>
<evidence type="ECO:0008006" key="5">
    <source>
        <dbReference type="Google" id="ProtNLM"/>
    </source>
</evidence>